<organism evidence="1 2">
    <name type="scientific">Pristionchus fissidentatus</name>
    <dbReference type="NCBI Taxonomy" id="1538716"/>
    <lineage>
        <taxon>Eukaryota</taxon>
        <taxon>Metazoa</taxon>
        <taxon>Ecdysozoa</taxon>
        <taxon>Nematoda</taxon>
        <taxon>Chromadorea</taxon>
        <taxon>Rhabditida</taxon>
        <taxon>Rhabditina</taxon>
        <taxon>Diplogasteromorpha</taxon>
        <taxon>Diplogasteroidea</taxon>
        <taxon>Neodiplogasteridae</taxon>
        <taxon>Pristionchus</taxon>
    </lineage>
</organism>
<accession>A0AAV5UX59</accession>
<evidence type="ECO:0000313" key="1">
    <source>
        <dbReference type="EMBL" id="GMT11177.1"/>
    </source>
</evidence>
<name>A0AAV5UX59_9BILA</name>
<evidence type="ECO:0008006" key="3">
    <source>
        <dbReference type="Google" id="ProtNLM"/>
    </source>
</evidence>
<protein>
    <recommendedName>
        <fullName evidence="3">G protein-coupled receptor</fullName>
    </recommendedName>
</protein>
<dbReference type="EMBL" id="BTSY01000001">
    <property type="protein sequence ID" value="GMT11177.1"/>
    <property type="molecule type" value="Genomic_DNA"/>
</dbReference>
<proteinExistence type="predicted"/>
<evidence type="ECO:0000313" key="2">
    <source>
        <dbReference type="Proteomes" id="UP001432322"/>
    </source>
</evidence>
<keyword evidence="2" id="KW-1185">Reference proteome</keyword>
<dbReference type="AlphaFoldDB" id="A0AAV5UX59"/>
<gene>
    <name evidence="1" type="ORF">PFISCL1PPCAC_2474</name>
</gene>
<sequence length="153" mass="17141">ITGVKRYGEMIDVAYFSADGSYRADSPIINQARLAETLLNPLIAPMIFYNSTANVSSSSTALKVMLLNPILFYYVSNVHPRDFMTRKLETIMTVKDPYMPFRVSSMVYFWGVHYLLTVQGCANGSASNSGNKYCDIDTYDRCARNLEEASSLS</sequence>
<feature type="non-terminal residue" evidence="1">
    <location>
        <position position="1"/>
    </location>
</feature>
<reference evidence="1" key="1">
    <citation type="submission" date="2023-10" db="EMBL/GenBank/DDBJ databases">
        <title>Genome assembly of Pristionchus species.</title>
        <authorList>
            <person name="Yoshida K."/>
            <person name="Sommer R.J."/>
        </authorList>
    </citation>
    <scope>NUCLEOTIDE SEQUENCE</scope>
    <source>
        <strain evidence="1">RS5133</strain>
    </source>
</reference>
<feature type="non-terminal residue" evidence="1">
    <location>
        <position position="153"/>
    </location>
</feature>
<comment type="caution">
    <text evidence="1">The sequence shown here is derived from an EMBL/GenBank/DDBJ whole genome shotgun (WGS) entry which is preliminary data.</text>
</comment>
<dbReference type="Proteomes" id="UP001432322">
    <property type="component" value="Unassembled WGS sequence"/>
</dbReference>